<keyword evidence="2" id="KW-1185">Reference proteome</keyword>
<dbReference type="AlphaFoldDB" id="A0A0E0M1Z8"/>
<organism evidence="1">
    <name type="scientific">Oryza punctata</name>
    <name type="common">Red rice</name>
    <dbReference type="NCBI Taxonomy" id="4537"/>
    <lineage>
        <taxon>Eukaryota</taxon>
        <taxon>Viridiplantae</taxon>
        <taxon>Streptophyta</taxon>
        <taxon>Embryophyta</taxon>
        <taxon>Tracheophyta</taxon>
        <taxon>Spermatophyta</taxon>
        <taxon>Magnoliopsida</taxon>
        <taxon>Liliopsida</taxon>
        <taxon>Poales</taxon>
        <taxon>Poaceae</taxon>
        <taxon>BOP clade</taxon>
        <taxon>Oryzoideae</taxon>
        <taxon>Oryzeae</taxon>
        <taxon>Oryzinae</taxon>
        <taxon>Oryza</taxon>
    </lineage>
</organism>
<proteinExistence type="predicted"/>
<dbReference type="HOGENOM" id="CLU_1051236_0_0_1"/>
<accession>A0A0E0M1Z8</accession>
<dbReference type="EnsemblPlants" id="OPUNC09G11050.1">
    <property type="protein sequence ID" value="OPUNC09G11050.1"/>
    <property type="gene ID" value="OPUNC09G11050"/>
</dbReference>
<protein>
    <submittedName>
        <fullName evidence="1">Uncharacterized protein</fullName>
    </submittedName>
</protein>
<name>A0A0E0M1Z8_ORYPU</name>
<reference evidence="1" key="2">
    <citation type="submission" date="2018-05" db="EMBL/GenBank/DDBJ databases">
        <title>OpunRS2 (Oryza punctata Reference Sequence Version 2).</title>
        <authorList>
            <person name="Zhang J."/>
            <person name="Kudrna D."/>
            <person name="Lee S."/>
            <person name="Talag J."/>
            <person name="Welchert J."/>
            <person name="Wing R.A."/>
        </authorList>
    </citation>
    <scope>NUCLEOTIDE SEQUENCE [LARGE SCALE GENOMIC DNA]</scope>
</reference>
<dbReference type="Proteomes" id="UP000026962">
    <property type="component" value="Chromosome 9"/>
</dbReference>
<evidence type="ECO:0000313" key="1">
    <source>
        <dbReference type="EnsemblPlants" id="OPUNC09G11050.1"/>
    </source>
</evidence>
<dbReference type="Gramene" id="OPUNC09G11050.1">
    <property type="protein sequence ID" value="OPUNC09G11050.1"/>
    <property type="gene ID" value="OPUNC09G11050"/>
</dbReference>
<reference evidence="1" key="1">
    <citation type="submission" date="2015-04" db="UniProtKB">
        <authorList>
            <consortium name="EnsemblPlants"/>
        </authorList>
    </citation>
    <scope>IDENTIFICATION</scope>
</reference>
<sequence length="265" mass="29230">MPSSKLPTHRCLTGRQVRPRPCLPWRRDAHIRIDEFLERIHTFMRRCYVLTEILTRFLRSSATVEAGILVNPSTTHRLIIVTVFVGTKFGGTGDVLPMMWTAVFEMSSDSVTVEVVHSDEVQWRRWSPLATRLSSTGAAAPARLGQVVGGADVVHGYFGATTNKRGSRGGLGAIKTMTAGAGGTREGKDDKWESSNLVEATLGNRSTDWARTSFTNSKAIISVTWTFGKIGNEFRDAKQTRITVEGVKMDVSHICLMAENGLKYV</sequence>
<evidence type="ECO:0000313" key="2">
    <source>
        <dbReference type="Proteomes" id="UP000026962"/>
    </source>
</evidence>